<feature type="transmembrane region" description="Helical" evidence="11">
    <location>
        <begin position="486"/>
        <end position="505"/>
    </location>
</feature>
<dbReference type="Gene3D" id="3.50.50.60">
    <property type="entry name" value="FAD/NAD(P)-binding domain"/>
    <property type="match status" value="1"/>
</dbReference>
<dbReference type="GO" id="GO:0004497">
    <property type="term" value="F:monooxygenase activity"/>
    <property type="evidence" value="ECO:0007669"/>
    <property type="project" value="UniProtKB-KW"/>
</dbReference>
<dbReference type="Pfam" id="PF01494">
    <property type="entry name" value="FAD_binding_3"/>
    <property type="match status" value="1"/>
</dbReference>
<feature type="domain" description="FAD-binding" evidence="12">
    <location>
        <begin position="100"/>
        <end position="184"/>
    </location>
</feature>
<evidence type="ECO:0000259" key="12">
    <source>
        <dbReference type="Pfam" id="PF01494"/>
    </source>
</evidence>
<keyword evidence="4" id="KW-0285">Flavoprotein</keyword>
<evidence type="ECO:0000256" key="1">
    <source>
        <dbReference type="ARBA" id="ARBA00001974"/>
    </source>
</evidence>
<evidence type="ECO:0000256" key="2">
    <source>
        <dbReference type="ARBA" id="ARBA00004370"/>
    </source>
</evidence>
<comment type="cofactor">
    <cofactor evidence="1">
        <name>FAD</name>
        <dbReference type="ChEBI" id="CHEBI:57692"/>
    </cofactor>
</comment>
<evidence type="ECO:0000256" key="11">
    <source>
        <dbReference type="SAM" id="Phobius"/>
    </source>
</evidence>
<gene>
    <name evidence="13" type="ORF">FNYG_14096</name>
</gene>
<sequence>MFAEYRCLFGIASSVQHLEAGDLDIGYNTGRSTLTIAVKNGRVYYIVVERLKRVYRIRNIPHYSQAEAEAFAIQHGDMYIRPDLRFSDLWEKTISFRLVALEEAKFKIWTCGRIVCLGDSIHKMTPNLGAGGNAAIESAAALANSIKAMVDEHREEPPPKSEVEECLVGYQKSRERRAASVVDTSGRLTRLHALQGTLERVFFRLLLPRSGDFLQDMLSNMFIGATMLEYLPPPKASLGGTMPFNPTQGEDKKESKVKRALVASPLLGLFYLARRVLDVHESVPWALQMLETGTVSLDTHPIPIRRTFYNINWLDTLWAPINMYFMPIVSGQDTVSRKQLVSFLTDYGIIIAIWAIESNRRTNALTPAQLPSLFTLLGQVHGIGVLSPLYYILHYVSSPIENFKATDMRLTRMNYTLGILPAMILTYYIPFYAMIFWPIPLGRQSWLFVWQMFPIWIAITTFILSNAFSDTMMHDRINAPKRDLPVIRFTIGTLIGLSACVWIWAWSTAPYGGAAIFFPSIFPVATSDLTAFMREFLKFDETFMFAATFIWLGYLFWDMKHAGMLRASWLKIVIYVASTVVMFGPGAAAGLGWLWREDIITHRRHKAAITEATTSKWINAQLAHKEGINQPE</sequence>
<evidence type="ECO:0000256" key="7">
    <source>
        <dbReference type="ARBA" id="ARBA00022989"/>
    </source>
</evidence>
<feature type="transmembrane region" description="Helical" evidence="11">
    <location>
        <begin position="445"/>
        <end position="465"/>
    </location>
</feature>
<proteinExistence type="inferred from homology"/>
<keyword evidence="5 11" id="KW-0812">Transmembrane</keyword>
<keyword evidence="7 11" id="KW-1133">Transmembrane helix</keyword>
<dbReference type="GO" id="GO:0071949">
    <property type="term" value="F:FAD binding"/>
    <property type="evidence" value="ECO:0007669"/>
    <property type="project" value="InterPro"/>
</dbReference>
<feature type="transmembrane region" description="Helical" evidence="11">
    <location>
        <begin position="376"/>
        <end position="396"/>
    </location>
</feature>
<dbReference type="OrthoDB" id="10029326at2759"/>
<protein>
    <recommendedName>
        <fullName evidence="12">FAD-binding domain-containing protein</fullName>
    </recommendedName>
</protein>
<dbReference type="InterPro" id="IPR036188">
    <property type="entry name" value="FAD/NAD-bd_sf"/>
</dbReference>
<accession>A0A2K0UTT9</accession>
<organism evidence="13 14">
    <name type="scientific">Gibberella nygamai</name>
    <name type="common">Bean root rot disease fungus</name>
    <name type="synonym">Fusarium nygamai</name>
    <dbReference type="NCBI Taxonomy" id="42673"/>
    <lineage>
        <taxon>Eukaryota</taxon>
        <taxon>Fungi</taxon>
        <taxon>Dikarya</taxon>
        <taxon>Ascomycota</taxon>
        <taxon>Pezizomycotina</taxon>
        <taxon>Sordariomycetes</taxon>
        <taxon>Hypocreomycetidae</taxon>
        <taxon>Hypocreales</taxon>
        <taxon>Nectriaceae</taxon>
        <taxon>Fusarium</taxon>
        <taxon>Fusarium fujikuroi species complex</taxon>
    </lineage>
</organism>
<feature type="transmembrane region" description="Helical" evidence="11">
    <location>
        <begin position="539"/>
        <end position="557"/>
    </location>
</feature>
<evidence type="ECO:0000256" key="10">
    <source>
        <dbReference type="ARBA" id="ARBA00023136"/>
    </source>
</evidence>
<dbReference type="InterPro" id="IPR050562">
    <property type="entry name" value="FAD_mOase_fung"/>
</dbReference>
<dbReference type="EMBL" id="MTQA01000312">
    <property type="protein sequence ID" value="PNP61179.1"/>
    <property type="molecule type" value="Genomic_DNA"/>
</dbReference>
<evidence type="ECO:0000313" key="14">
    <source>
        <dbReference type="Proteomes" id="UP000236664"/>
    </source>
</evidence>
<evidence type="ECO:0000256" key="5">
    <source>
        <dbReference type="ARBA" id="ARBA00022692"/>
    </source>
</evidence>
<keyword evidence="8" id="KW-0560">Oxidoreductase</keyword>
<evidence type="ECO:0000256" key="4">
    <source>
        <dbReference type="ARBA" id="ARBA00022630"/>
    </source>
</evidence>
<comment type="caution">
    <text evidence="13">The sequence shown here is derived from an EMBL/GenBank/DDBJ whole genome shotgun (WGS) entry which is preliminary data.</text>
</comment>
<keyword evidence="9" id="KW-0503">Monooxygenase</keyword>
<dbReference type="SUPFAM" id="SSF51905">
    <property type="entry name" value="FAD/NAD(P)-binding domain"/>
    <property type="match status" value="1"/>
</dbReference>
<evidence type="ECO:0000256" key="6">
    <source>
        <dbReference type="ARBA" id="ARBA00022827"/>
    </source>
</evidence>
<feature type="transmembrane region" description="Helical" evidence="11">
    <location>
        <begin position="572"/>
        <end position="595"/>
    </location>
</feature>
<evidence type="ECO:0000256" key="9">
    <source>
        <dbReference type="ARBA" id="ARBA00023033"/>
    </source>
</evidence>
<dbReference type="InterPro" id="IPR002938">
    <property type="entry name" value="FAD-bd"/>
</dbReference>
<dbReference type="GO" id="GO:0016020">
    <property type="term" value="C:membrane"/>
    <property type="evidence" value="ECO:0007669"/>
    <property type="project" value="UniProtKB-SubCell"/>
</dbReference>
<comment type="subcellular location">
    <subcellularLocation>
        <location evidence="2">Membrane</location>
    </subcellularLocation>
</comment>
<dbReference type="PANTHER" id="PTHR47356">
    <property type="entry name" value="FAD-DEPENDENT MONOOXYGENASE ASQG-RELATED"/>
    <property type="match status" value="1"/>
</dbReference>
<keyword evidence="6" id="KW-0274">FAD</keyword>
<dbReference type="Proteomes" id="UP000236664">
    <property type="component" value="Unassembled WGS sequence"/>
</dbReference>
<feature type="transmembrane region" description="Helical" evidence="11">
    <location>
        <begin position="511"/>
        <end position="532"/>
    </location>
</feature>
<dbReference type="STRING" id="42673.A0A2K0UTT9"/>
<keyword evidence="10 11" id="KW-0472">Membrane</keyword>
<keyword evidence="14" id="KW-1185">Reference proteome</keyword>
<evidence type="ECO:0000256" key="3">
    <source>
        <dbReference type="ARBA" id="ARBA00007992"/>
    </source>
</evidence>
<dbReference type="AlphaFoldDB" id="A0A2K0UTT9"/>
<evidence type="ECO:0000256" key="8">
    <source>
        <dbReference type="ARBA" id="ARBA00023002"/>
    </source>
</evidence>
<feature type="transmembrane region" description="Helical" evidence="11">
    <location>
        <begin position="417"/>
        <end position="439"/>
    </location>
</feature>
<dbReference type="PANTHER" id="PTHR47356:SF2">
    <property type="entry name" value="FAD-BINDING DOMAIN-CONTAINING PROTEIN-RELATED"/>
    <property type="match status" value="1"/>
</dbReference>
<name>A0A2K0UTT9_GIBNY</name>
<reference evidence="13 14" key="1">
    <citation type="submission" date="2017-06" db="EMBL/GenBank/DDBJ databases">
        <title>Genome of Fusarium nygamai isolate CS10214.</title>
        <authorList>
            <person name="Gardiner D.M."/>
            <person name="Obanor F."/>
            <person name="Kazan K."/>
        </authorList>
    </citation>
    <scope>NUCLEOTIDE SEQUENCE [LARGE SCALE GENOMIC DNA]</scope>
    <source>
        <strain evidence="13 14">CS10214</strain>
    </source>
</reference>
<comment type="similarity">
    <text evidence="3">Belongs to the paxM FAD-dependent monooxygenase family.</text>
</comment>
<evidence type="ECO:0000313" key="13">
    <source>
        <dbReference type="EMBL" id="PNP61179.1"/>
    </source>
</evidence>